<dbReference type="InterPro" id="IPR036236">
    <property type="entry name" value="Znf_C2H2_sf"/>
</dbReference>
<evidence type="ECO:0000256" key="1">
    <source>
        <dbReference type="ARBA" id="ARBA00022723"/>
    </source>
</evidence>
<dbReference type="SMART" id="SM00028">
    <property type="entry name" value="TPR"/>
    <property type="match status" value="3"/>
</dbReference>
<dbReference type="EMBL" id="JBIYXZ010002078">
    <property type="protein sequence ID" value="KAL3054192.1"/>
    <property type="molecule type" value="Genomic_DNA"/>
</dbReference>
<dbReference type="Gene3D" id="3.30.160.60">
    <property type="entry name" value="Classic Zinc Finger"/>
    <property type="match status" value="1"/>
</dbReference>
<keyword evidence="1 4" id="KW-0479">Metal-binding</keyword>
<protein>
    <recommendedName>
        <fullName evidence="6">C3H1-type domain-containing protein</fullName>
    </recommendedName>
</protein>
<name>A0ABD2GJE0_PAGBO</name>
<dbReference type="InterPro" id="IPR000571">
    <property type="entry name" value="Znf_CCCH"/>
</dbReference>
<dbReference type="AlphaFoldDB" id="A0ABD2GJE0"/>
<dbReference type="InterPro" id="IPR036855">
    <property type="entry name" value="Znf_CCCH_sf"/>
</dbReference>
<feature type="zinc finger region" description="C3H1-type" evidence="4">
    <location>
        <begin position="558"/>
        <end position="589"/>
    </location>
</feature>
<dbReference type="InterPro" id="IPR019734">
    <property type="entry name" value="TPR_rpt"/>
</dbReference>
<dbReference type="PANTHER" id="PTHR14928:SF6">
    <property type="entry name" value="ZINC FINGER CCCH DOMAIN-CONTAINING PROTEIN 7B"/>
    <property type="match status" value="1"/>
</dbReference>
<sequence length="1043" mass="117401">MDPARQKRQEEITKALTFIQSSLAYPEPDGYQDFLTKLVCNLLDEGNAFFRDEDWEQAVRQFTEALNVSSYAEAEEIQIPEVLLESLYVNRAAAYHSKGEYERGVKDCDRALTVCKESRRALFRKALCLKELRKYKEAYNCTTDCLLINRLDQQVNDLAQELAVHLKLKNRKPYVAAKEGGLIKRAVTNGNTTVEAIKVSSAHVGNGLNPLSGCAPVSFPSMPQSSVPSRAPSFRQPAVASFPAMLDNLDDTELMGDDLDRLLDDFPEVQAPTETLTQAVFPAPRRTPTSEQTLSFILPAPTPQLPPAFFSSSVSELNSLDSFCGVISTNTGALDAMDHLLTFGISISPELPLPSVALDGLDDLDCLDDLLDNVAAGNESICEVEAGEKSLDDLLDELDELDPLKSVCVSGGQSAMEELDSLDALDLFPSDEGVKAIFPPVSFGAAGLDTLSDFSSTGISGSHAAAAPVMRSQKNASKATKEKKKPPQLAVTHPLSSTHEFLQACTACFPQRGQSMYSFVHKPDLVHSCKGNMLLCRRRTDRPSEWTRVRQIPNCSFKGPFVLCRELLSSGDLGRCKFGEDCTFAYNQLEIDVWMEERKGTLDRQLLFETERLKLDPVDSILHLLKENKGVFVFLCQECYDGKPRIISNRCRDNRTTCSNLDAHHTFDANKCLAFVMRTHSVNYRKVRPLSILCSLDLCRHAIRYGCQREDSCCYAHSVIELKTWRVQRDTGISPDEIVKISTKYAENQEQISKQQNGNRLSSGGVGGKPKGGKSLNMNMKFVCARCWADRRIGEPDKALKYCSAKARHLWSRERSVLLVKSLERSKWVEIRPLPHAKNFPVYYDICTQILEKNKCNYTGKCTFAHSPEEKDMWMYMKNNDLHDMQQMYDMWLSLTANNHQANGAALTQSTSEEKYIVMPTDYAEQMTGLYCRLCGRHSNGERQWQQHISSEKHKDRVFSCEGEEEALTWNYRFPGLCFDLCPKLDGGCPEGVSCDFAHSMEELQEWTERRDFLRQKLAKAREDMLVMPDEFDFGKFNFLLQD</sequence>
<dbReference type="PROSITE" id="PS50103">
    <property type="entry name" value="ZF_C3H1"/>
    <property type="match status" value="3"/>
</dbReference>
<dbReference type="GO" id="GO:0008270">
    <property type="term" value="F:zinc ion binding"/>
    <property type="evidence" value="ECO:0007669"/>
    <property type="project" value="UniProtKB-KW"/>
</dbReference>
<evidence type="ECO:0000313" key="8">
    <source>
        <dbReference type="Proteomes" id="UP001619887"/>
    </source>
</evidence>
<keyword evidence="3 4" id="KW-0862">Zinc</keyword>
<dbReference type="InterPro" id="IPR011990">
    <property type="entry name" value="TPR-like_helical_dom_sf"/>
</dbReference>
<dbReference type="Pfam" id="PF12171">
    <property type="entry name" value="zf-C2H2_jaz"/>
    <property type="match status" value="1"/>
</dbReference>
<accession>A0ABD2GJE0</accession>
<keyword evidence="2 4" id="KW-0863">Zinc-finger</keyword>
<evidence type="ECO:0000256" key="2">
    <source>
        <dbReference type="ARBA" id="ARBA00022771"/>
    </source>
</evidence>
<evidence type="ECO:0000256" key="5">
    <source>
        <dbReference type="SAM" id="MobiDB-lite"/>
    </source>
</evidence>
<evidence type="ECO:0000256" key="3">
    <source>
        <dbReference type="ARBA" id="ARBA00022833"/>
    </source>
</evidence>
<comment type="caution">
    <text evidence="7">The sequence shown here is derived from an EMBL/GenBank/DDBJ whole genome shotgun (WGS) entry which is preliminary data.</text>
</comment>
<dbReference type="PANTHER" id="PTHR14928">
    <property type="entry name" value="MICRO-RNA BINDING ZINC FINGER CCCH DOMAIN-CONTAINING PROTEIN 7"/>
    <property type="match status" value="1"/>
</dbReference>
<gene>
    <name evidence="7" type="ORF">OYC64_006507</name>
</gene>
<feature type="domain" description="C3H1-type" evidence="6">
    <location>
        <begin position="846"/>
        <end position="869"/>
    </location>
</feature>
<feature type="region of interest" description="Disordered" evidence="5">
    <location>
        <begin position="465"/>
        <end position="488"/>
    </location>
</feature>
<feature type="region of interest" description="Disordered" evidence="5">
    <location>
        <begin position="749"/>
        <end position="771"/>
    </location>
</feature>
<reference evidence="7 8" key="1">
    <citation type="journal article" date="2022" name="G3 (Bethesda)">
        <title>Evaluating Illumina-, Nanopore-, and PacBio-based genome assembly strategies with the bald notothen, Trematomus borchgrevinki.</title>
        <authorList>
            <person name="Rayamajhi N."/>
            <person name="Cheng C.C."/>
            <person name="Catchen J.M."/>
        </authorList>
    </citation>
    <scope>NUCLEOTIDE SEQUENCE [LARGE SCALE GENOMIC DNA]</scope>
    <source>
        <strain evidence="7">AGRC-2024</strain>
    </source>
</reference>
<dbReference type="SUPFAM" id="SSF48452">
    <property type="entry name" value="TPR-like"/>
    <property type="match status" value="1"/>
</dbReference>
<dbReference type="Proteomes" id="UP001619887">
    <property type="component" value="Unassembled WGS sequence"/>
</dbReference>
<evidence type="ECO:0000313" key="7">
    <source>
        <dbReference type="EMBL" id="KAL3054192.1"/>
    </source>
</evidence>
<feature type="zinc finger region" description="C3H1-type" evidence="4">
    <location>
        <begin position="846"/>
        <end position="869"/>
    </location>
</feature>
<evidence type="ECO:0000256" key="4">
    <source>
        <dbReference type="PROSITE-ProRule" id="PRU00723"/>
    </source>
</evidence>
<organism evidence="7 8">
    <name type="scientific">Pagothenia borchgrevinki</name>
    <name type="common">Bald rockcod</name>
    <name type="synonym">Trematomus borchgrevinki</name>
    <dbReference type="NCBI Taxonomy" id="8213"/>
    <lineage>
        <taxon>Eukaryota</taxon>
        <taxon>Metazoa</taxon>
        <taxon>Chordata</taxon>
        <taxon>Craniata</taxon>
        <taxon>Vertebrata</taxon>
        <taxon>Euteleostomi</taxon>
        <taxon>Actinopterygii</taxon>
        <taxon>Neopterygii</taxon>
        <taxon>Teleostei</taxon>
        <taxon>Neoteleostei</taxon>
        <taxon>Acanthomorphata</taxon>
        <taxon>Eupercaria</taxon>
        <taxon>Perciformes</taxon>
        <taxon>Notothenioidei</taxon>
        <taxon>Nototheniidae</taxon>
        <taxon>Pagothenia</taxon>
    </lineage>
</organism>
<feature type="compositionally biased region" description="Polar residues" evidence="5">
    <location>
        <begin position="749"/>
        <end position="761"/>
    </location>
</feature>
<reference evidence="7 8" key="2">
    <citation type="journal article" date="2024" name="G3 (Bethesda)">
        <title>The genome of the cryopelagic Antarctic bald notothen, Trematomus borchgrevinki.</title>
        <authorList>
            <person name="Rayamajhi N."/>
            <person name="Rivera-Colon A.G."/>
            <person name="Minhas B.F."/>
            <person name="Cheng C.C."/>
            <person name="Catchen J.M."/>
        </authorList>
    </citation>
    <scope>NUCLEOTIDE SEQUENCE [LARGE SCALE GENOMIC DNA]</scope>
    <source>
        <strain evidence="7">AGRC-2024</strain>
    </source>
</reference>
<feature type="domain" description="C3H1-type" evidence="6">
    <location>
        <begin position="558"/>
        <end position="589"/>
    </location>
</feature>
<dbReference type="SUPFAM" id="SSF57667">
    <property type="entry name" value="beta-beta-alpha zinc fingers"/>
    <property type="match status" value="1"/>
</dbReference>
<dbReference type="InterPro" id="IPR022755">
    <property type="entry name" value="Znf_C2H2_jaz"/>
</dbReference>
<keyword evidence="8" id="KW-1185">Reference proteome</keyword>
<proteinExistence type="predicted"/>
<feature type="domain" description="C3H1-type" evidence="6">
    <location>
        <begin position="698"/>
        <end position="720"/>
    </location>
</feature>
<dbReference type="Gene3D" id="1.25.40.10">
    <property type="entry name" value="Tetratricopeptide repeat domain"/>
    <property type="match status" value="1"/>
</dbReference>
<dbReference type="SUPFAM" id="SSF90229">
    <property type="entry name" value="CCCH zinc finger"/>
    <property type="match status" value="1"/>
</dbReference>
<feature type="zinc finger region" description="C3H1-type" evidence="4">
    <location>
        <begin position="698"/>
        <end position="720"/>
    </location>
</feature>
<evidence type="ECO:0000259" key="6">
    <source>
        <dbReference type="PROSITE" id="PS50103"/>
    </source>
</evidence>
<dbReference type="InterPro" id="IPR039691">
    <property type="entry name" value="ZC3H7A/B"/>
</dbReference>